<protein>
    <submittedName>
        <fullName evidence="2">Uncharacterized protein</fullName>
    </submittedName>
</protein>
<keyword evidence="1" id="KW-0812">Transmembrane</keyword>
<dbReference type="Proteomes" id="UP001206128">
    <property type="component" value="Unassembled WGS sequence"/>
</dbReference>
<comment type="caution">
    <text evidence="2">The sequence shown here is derived from an EMBL/GenBank/DDBJ whole genome shotgun (WGS) entry which is preliminary data.</text>
</comment>
<gene>
    <name evidence="2" type="ORF">LX83_002597</name>
</gene>
<evidence type="ECO:0000313" key="2">
    <source>
        <dbReference type="EMBL" id="MCP2165739.1"/>
    </source>
</evidence>
<keyword evidence="1" id="KW-1133">Transmembrane helix</keyword>
<feature type="transmembrane region" description="Helical" evidence="1">
    <location>
        <begin position="6"/>
        <end position="30"/>
    </location>
</feature>
<evidence type="ECO:0000256" key="1">
    <source>
        <dbReference type="SAM" id="Phobius"/>
    </source>
</evidence>
<keyword evidence="3" id="KW-1185">Reference proteome</keyword>
<organism evidence="2 3">
    <name type="scientific">Goodfellowiella coeruleoviolacea</name>
    <dbReference type="NCBI Taxonomy" id="334858"/>
    <lineage>
        <taxon>Bacteria</taxon>
        <taxon>Bacillati</taxon>
        <taxon>Actinomycetota</taxon>
        <taxon>Actinomycetes</taxon>
        <taxon>Pseudonocardiales</taxon>
        <taxon>Pseudonocardiaceae</taxon>
        <taxon>Goodfellowiella</taxon>
    </lineage>
</organism>
<keyword evidence="1" id="KW-0472">Membrane</keyword>
<dbReference type="RefSeq" id="WP_253770834.1">
    <property type="nucleotide sequence ID" value="NZ_JAMTCK010000005.1"/>
</dbReference>
<sequence>MGTVINLVAVIVALAGLVAALAHDGYLALLNSAATKRAGGQPIAQYVRSRWVVAGVTTAGALLGLLLTNGDGFTDVLGLLVGGGSGVVATRALQSTRERFRSDR</sequence>
<proteinExistence type="predicted"/>
<reference evidence="2" key="1">
    <citation type="submission" date="2022-06" db="EMBL/GenBank/DDBJ databases">
        <title>Genomic Encyclopedia of Archaeal and Bacterial Type Strains, Phase II (KMG-II): from individual species to whole genera.</title>
        <authorList>
            <person name="Goeker M."/>
        </authorList>
    </citation>
    <scope>NUCLEOTIDE SEQUENCE</scope>
    <source>
        <strain evidence="2">DSM 43935</strain>
    </source>
</reference>
<feature type="transmembrane region" description="Helical" evidence="1">
    <location>
        <begin position="76"/>
        <end position="94"/>
    </location>
</feature>
<dbReference type="AlphaFoldDB" id="A0AAE3KGT2"/>
<name>A0AAE3KGT2_9PSEU</name>
<feature type="transmembrane region" description="Helical" evidence="1">
    <location>
        <begin position="51"/>
        <end position="70"/>
    </location>
</feature>
<accession>A0AAE3KGT2</accession>
<dbReference type="EMBL" id="JAMTCK010000005">
    <property type="protein sequence ID" value="MCP2165739.1"/>
    <property type="molecule type" value="Genomic_DNA"/>
</dbReference>
<evidence type="ECO:0000313" key="3">
    <source>
        <dbReference type="Proteomes" id="UP001206128"/>
    </source>
</evidence>